<organism evidence="1 2">
    <name type="scientific">Syphacia muris</name>
    <dbReference type="NCBI Taxonomy" id="451379"/>
    <lineage>
        <taxon>Eukaryota</taxon>
        <taxon>Metazoa</taxon>
        <taxon>Ecdysozoa</taxon>
        <taxon>Nematoda</taxon>
        <taxon>Chromadorea</taxon>
        <taxon>Rhabditida</taxon>
        <taxon>Spirurina</taxon>
        <taxon>Oxyuridomorpha</taxon>
        <taxon>Oxyuroidea</taxon>
        <taxon>Oxyuridae</taxon>
        <taxon>Syphacia</taxon>
    </lineage>
</organism>
<name>A0A0N5A960_9BILA</name>
<dbReference type="GO" id="GO:0005096">
    <property type="term" value="F:GTPase activator activity"/>
    <property type="evidence" value="ECO:0007669"/>
    <property type="project" value="InterPro"/>
</dbReference>
<dbReference type="InterPro" id="IPR027107">
    <property type="entry name" value="Tuberin/Ral-act_asu"/>
</dbReference>
<evidence type="ECO:0000313" key="2">
    <source>
        <dbReference type="WBParaSite" id="SMUV_0000062801-mRNA-1"/>
    </source>
</evidence>
<dbReference type="GO" id="GO:0005634">
    <property type="term" value="C:nucleus"/>
    <property type="evidence" value="ECO:0007669"/>
    <property type="project" value="InterPro"/>
</dbReference>
<protein>
    <submittedName>
        <fullName evidence="2">Rap-GAP domain-containing protein</fullName>
    </submittedName>
</protein>
<dbReference type="WBParaSite" id="SMUV_0000062801-mRNA-1">
    <property type="protein sequence ID" value="SMUV_0000062801-mRNA-1"/>
    <property type="gene ID" value="SMUV_0000062801"/>
</dbReference>
<reference evidence="2" key="1">
    <citation type="submission" date="2017-02" db="UniProtKB">
        <authorList>
            <consortium name="WormBaseParasite"/>
        </authorList>
    </citation>
    <scope>IDENTIFICATION</scope>
</reference>
<dbReference type="PANTHER" id="PTHR10063:SF11">
    <property type="entry name" value="RHO GTPASE-ACTIVATING PROTEIN CG5521-RELATED"/>
    <property type="match status" value="1"/>
</dbReference>
<proteinExistence type="predicted"/>
<keyword evidence="1" id="KW-1185">Reference proteome</keyword>
<sequence length="545" mass="61935">MFVRKQKSSDVTSSLQRFADLHRDCASRAKHLKLVLDVLTPQEKRQFMEDYNFEAFHLVDDLLLQADLTQAGQAVIEAESALWTLEQILCYAPELVGRGAQKHAIEFIMKKALFPHNLLAVRKIAIRLFLLWYQCLAVYHNNQPQLDTVFQCLLPYFPLRDGSVTENIMQNYCQTLSTVVGPGPTRSTPLINNQNTSSPTTKEKAQLLQVYLDKFLEYCTRGTVRIEWQNEAKRLECAKFLVDRVIVLYIYETFPDIETNGVDIYGGWEGTEEHVNVRDTADPIIIARYWLIRWMTTIALLSTANSNDTLAAGQLVYRQALFSSRKATNTLLTLLKEAIMLPLPCSNVIYKVFSLIRVWLLQRELPPFIYDSTVSIESLSLLLIHFVTSFFHSPHLLTNVDRLSSAISLTQNLLQLARDLANPATQLTYPLSARVWCELIKSFADGIRVATSRSDAYGRATSGALAQNLLVVVVLIRAIRGVEFDEKVWDDVLAVFQSGCWMQMIEQWSRVVDSVTRALILNLFQVDIAPPTSTVTVYISFLLLL</sequence>
<accession>A0A0N5A960</accession>
<dbReference type="GO" id="GO:0005737">
    <property type="term" value="C:cytoplasm"/>
    <property type="evidence" value="ECO:0007669"/>
    <property type="project" value="TreeGrafter"/>
</dbReference>
<dbReference type="Proteomes" id="UP000046393">
    <property type="component" value="Unplaced"/>
</dbReference>
<dbReference type="AlphaFoldDB" id="A0A0N5A960"/>
<dbReference type="STRING" id="451379.A0A0N5A960"/>
<evidence type="ECO:0000313" key="1">
    <source>
        <dbReference type="Proteomes" id="UP000046393"/>
    </source>
</evidence>
<dbReference type="PANTHER" id="PTHR10063">
    <property type="entry name" value="TUBERIN"/>
    <property type="match status" value="1"/>
</dbReference>